<dbReference type="Proteomes" id="UP000799764">
    <property type="component" value="Unassembled WGS sequence"/>
</dbReference>
<keyword evidence="3" id="KW-1185">Reference proteome</keyword>
<proteinExistence type="predicted"/>
<dbReference type="EMBL" id="MU001492">
    <property type="protein sequence ID" value="KAF2451487.1"/>
    <property type="molecule type" value="Genomic_DNA"/>
</dbReference>
<feature type="region of interest" description="Disordered" evidence="1">
    <location>
        <begin position="261"/>
        <end position="291"/>
    </location>
</feature>
<evidence type="ECO:0000256" key="1">
    <source>
        <dbReference type="SAM" id="MobiDB-lite"/>
    </source>
</evidence>
<accession>A0A9P4PWG8</accession>
<name>A0A9P4PWG8_9PLEO</name>
<protein>
    <submittedName>
        <fullName evidence="2">Uncharacterized protein</fullName>
    </submittedName>
</protein>
<gene>
    <name evidence="2" type="ORF">P171DRAFT_515501</name>
</gene>
<evidence type="ECO:0000313" key="3">
    <source>
        <dbReference type="Proteomes" id="UP000799764"/>
    </source>
</evidence>
<sequence length="402" mass="43730">MSAIASHSNSIASFTHDSTEATESPYVKRYAEVLRGLDNPFAQFLKKLHGVSGTVKVGHASGIGSYSIIAEAEASEALQMLYHDAEHPRFKDNWARALTYRYRPLQEATPTNRADNTIQEVIQHAEDWVDALYEAMCNVDNVYNKATSIELSMFNSPSLDKKAVEAACRSILIALIHRCVIGFCGLRPCPVGSAREDKKLTCKERLLAVVNALKVDKRICKDVVTEDSKVFQLVHAPFALLRTKKSQEKGNDVKRDLLAAGTAARRKAQESSAPPENPPAAVSMSLGPASDALPTSETLTPVLLDATPAPLAPSTTASPCSLPGGLSVLTSLGFATLNEERISKKRNRVDVADSDFKGAKRAREKVIKDKKVTRGAVKLESDADQDLVYIETKRSAPLSKLD</sequence>
<evidence type="ECO:0000313" key="2">
    <source>
        <dbReference type="EMBL" id="KAF2451487.1"/>
    </source>
</evidence>
<dbReference type="AlphaFoldDB" id="A0A9P4PWG8"/>
<reference evidence="2" key="1">
    <citation type="journal article" date="2020" name="Stud. Mycol.">
        <title>101 Dothideomycetes genomes: a test case for predicting lifestyles and emergence of pathogens.</title>
        <authorList>
            <person name="Haridas S."/>
            <person name="Albert R."/>
            <person name="Binder M."/>
            <person name="Bloem J."/>
            <person name="Labutti K."/>
            <person name="Salamov A."/>
            <person name="Andreopoulos B."/>
            <person name="Baker S."/>
            <person name="Barry K."/>
            <person name="Bills G."/>
            <person name="Bluhm B."/>
            <person name="Cannon C."/>
            <person name="Castanera R."/>
            <person name="Culley D."/>
            <person name="Daum C."/>
            <person name="Ezra D."/>
            <person name="Gonzalez J."/>
            <person name="Henrissat B."/>
            <person name="Kuo A."/>
            <person name="Liang C."/>
            <person name="Lipzen A."/>
            <person name="Lutzoni F."/>
            <person name="Magnuson J."/>
            <person name="Mondo S."/>
            <person name="Nolan M."/>
            <person name="Ohm R."/>
            <person name="Pangilinan J."/>
            <person name="Park H.-J."/>
            <person name="Ramirez L."/>
            <person name="Alfaro M."/>
            <person name="Sun H."/>
            <person name="Tritt A."/>
            <person name="Yoshinaga Y."/>
            <person name="Zwiers L.-H."/>
            <person name="Turgeon B."/>
            <person name="Goodwin S."/>
            <person name="Spatafora J."/>
            <person name="Crous P."/>
            <person name="Grigoriev I."/>
        </authorList>
    </citation>
    <scope>NUCLEOTIDE SEQUENCE</scope>
    <source>
        <strain evidence="2">CBS 690.94</strain>
    </source>
</reference>
<comment type="caution">
    <text evidence="2">The sequence shown here is derived from an EMBL/GenBank/DDBJ whole genome shotgun (WGS) entry which is preliminary data.</text>
</comment>
<organism evidence="2 3">
    <name type="scientific">Karstenula rhodostoma CBS 690.94</name>
    <dbReference type="NCBI Taxonomy" id="1392251"/>
    <lineage>
        <taxon>Eukaryota</taxon>
        <taxon>Fungi</taxon>
        <taxon>Dikarya</taxon>
        <taxon>Ascomycota</taxon>
        <taxon>Pezizomycotina</taxon>
        <taxon>Dothideomycetes</taxon>
        <taxon>Pleosporomycetidae</taxon>
        <taxon>Pleosporales</taxon>
        <taxon>Massarineae</taxon>
        <taxon>Didymosphaeriaceae</taxon>
        <taxon>Karstenula</taxon>
    </lineage>
</organism>
<dbReference type="OrthoDB" id="3801063at2759"/>